<dbReference type="Proteomes" id="UP000537326">
    <property type="component" value="Unassembled WGS sequence"/>
</dbReference>
<evidence type="ECO:0000259" key="1">
    <source>
        <dbReference type="PROSITE" id="PS51186"/>
    </source>
</evidence>
<evidence type="ECO:0000313" key="2">
    <source>
        <dbReference type="EMBL" id="NYI10165.1"/>
    </source>
</evidence>
<dbReference type="InterPro" id="IPR000182">
    <property type="entry name" value="GNAT_dom"/>
</dbReference>
<dbReference type="SUPFAM" id="SSF55729">
    <property type="entry name" value="Acyl-CoA N-acyltransferases (Nat)"/>
    <property type="match status" value="1"/>
</dbReference>
<comment type="caution">
    <text evidence="2">The sequence shown here is derived from an EMBL/GenBank/DDBJ whole genome shotgun (WGS) entry which is preliminary data.</text>
</comment>
<proteinExistence type="predicted"/>
<evidence type="ECO:0000313" key="3">
    <source>
        <dbReference type="Proteomes" id="UP000537326"/>
    </source>
</evidence>
<dbReference type="AlphaFoldDB" id="A0A7Z0C1V8"/>
<keyword evidence="2" id="KW-0808">Transferase</keyword>
<accession>A0A7Z0C1V8</accession>
<keyword evidence="3" id="KW-1185">Reference proteome</keyword>
<feature type="domain" description="N-acetyltransferase" evidence="1">
    <location>
        <begin position="1"/>
        <end position="144"/>
    </location>
</feature>
<sequence>MITALDAESLADCVSLYVDTFNAPPWDESWSPDDASLRLNDFLATPRSTGLCLWGTERERDLQGFVLGHLERSGADDHFLIQEMCVRRTLQRQGHGTRLLEALAEALPTVNHWYLLTARDSEASSFYEKNGFRPARRQGVFVRP</sequence>
<dbReference type="EMBL" id="JACBZI010000001">
    <property type="protein sequence ID" value="NYI10165.1"/>
    <property type="molecule type" value="Genomic_DNA"/>
</dbReference>
<dbReference type="Gene3D" id="3.40.630.30">
    <property type="match status" value="1"/>
</dbReference>
<dbReference type="RefSeq" id="WP_179531045.1">
    <property type="nucleotide sequence ID" value="NZ_BAAAPP010000015.1"/>
</dbReference>
<protein>
    <submittedName>
        <fullName evidence="2">GNAT superfamily N-acetyltransferase</fullName>
    </submittedName>
</protein>
<gene>
    <name evidence="2" type="ORF">BKA05_001680</name>
</gene>
<organism evidence="2 3">
    <name type="scientific">Nocardioides marinus</name>
    <dbReference type="NCBI Taxonomy" id="374514"/>
    <lineage>
        <taxon>Bacteria</taxon>
        <taxon>Bacillati</taxon>
        <taxon>Actinomycetota</taxon>
        <taxon>Actinomycetes</taxon>
        <taxon>Propionibacteriales</taxon>
        <taxon>Nocardioidaceae</taxon>
        <taxon>Nocardioides</taxon>
    </lineage>
</organism>
<name>A0A7Z0C1V8_9ACTN</name>
<dbReference type="GO" id="GO:0016747">
    <property type="term" value="F:acyltransferase activity, transferring groups other than amino-acyl groups"/>
    <property type="evidence" value="ECO:0007669"/>
    <property type="project" value="InterPro"/>
</dbReference>
<dbReference type="CDD" id="cd04301">
    <property type="entry name" value="NAT_SF"/>
    <property type="match status" value="1"/>
</dbReference>
<reference evidence="2 3" key="1">
    <citation type="submission" date="2020-07" db="EMBL/GenBank/DDBJ databases">
        <title>Sequencing the genomes of 1000 actinobacteria strains.</title>
        <authorList>
            <person name="Klenk H.-P."/>
        </authorList>
    </citation>
    <scope>NUCLEOTIDE SEQUENCE [LARGE SCALE GENOMIC DNA]</scope>
    <source>
        <strain evidence="2 3">DSM 18248</strain>
    </source>
</reference>
<dbReference type="PROSITE" id="PS51186">
    <property type="entry name" value="GNAT"/>
    <property type="match status" value="1"/>
</dbReference>
<dbReference type="InterPro" id="IPR016181">
    <property type="entry name" value="Acyl_CoA_acyltransferase"/>
</dbReference>
<dbReference type="Pfam" id="PF13508">
    <property type="entry name" value="Acetyltransf_7"/>
    <property type="match status" value="1"/>
</dbReference>